<reference evidence="1" key="1">
    <citation type="submission" date="2021-03" db="EMBL/GenBank/DDBJ databases">
        <title>Draft genome sequence of rust myrtle Austropuccinia psidii MF-1, a brazilian biotype.</title>
        <authorList>
            <person name="Quecine M.C."/>
            <person name="Pachon D.M.R."/>
            <person name="Bonatelli M.L."/>
            <person name="Correr F.H."/>
            <person name="Franceschini L.M."/>
            <person name="Leite T.F."/>
            <person name="Margarido G.R.A."/>
            <person name="Almeida C.A."/>
            <person name="Ferrarezi J.A."/>
            <person name="Labate C.A."/>
        </authorList>
    </citation>
    <scope>NUCLEOTIDE SEQUENCE</scope>
    <source>
        <strain evidence="1">MF-1</strain>
    </source>
</reference>
<dbReference type="AlphaFoldDB" id="A0A9Q3HXP4"/>
<evidence type="ECO:0000313" key="2">
    <source>
        <dbReference type="Proteomes" id="UP000765509"/>
    </source>
</evidence>
<proteinExistence type="predicted"/>
<name>A0A9Q3HXP4_9BASI</name>
<dbReference type="OrthoDB" id="3246760at2759"/>
<keyword evidence="2" id="KW-1185">Reference proteome</keyword>
<evidence type="ECO:0000313" key="1">
    <source>
        <dbReference type="EMBL" id="MBW0520002.1"/>
    </source>
</evidence>
<protein>
    <submittedName>
        <fullName evidence="1">Uncharacterized protein</fullName>
    </submittedName>
</protein>
<dbReference type="Proteomes" id="UP000765509">
    <property type="component" value="Unassembled WGS sequence"/>
</dbReference>
<accession>A0A9Q3HXP4</accession>
<gene>
    <name evidence="1" type="ORF">O181_059717</name>
</gene>
<dbReference type="EMBL" id="AVOT02027781">
    <property type="protein sequence ID" value="MBW0520002.1"/>
    <property type="molecule type" value="Genomic_DNA"/>
</dbReference>
<comment type="caution">
    <text evidence="1">The sequence shown here is derived from an EMBL/GenBank/DDBJ whole genome shotgun (WGS) entry which is preliminary data.</text>
</comment>
<sequence length="117" mass="13496">MNSRYLKQPLADLLHPGFNMEWLFSMRDDNFKQSMRTSKEGFNFIYNKIKDHQVFKNGSDCKQVPISHQLALTLERLGSNGNAGSVGKFVQNFNVARGTVISISRKIIEAINYYEKY</sequence>
<organism evidence="1 2">
    <name type="scientific">Austropuccinia psidii MF-1</name>
    <dbReference type="NCBI Taxonomy" id="1389203"/>
    <lineage>
        <taxon>Eukaryota</taxon>
        <taxon>Fungi</taxon>
        <taxon>Dikarya</taxon>
        <taxon>Basidiomycota</taxon>
        <taxon>Pucciniomycotina</taxon>
        <taxon>Pucciniomycetes</taxon>
        <taxon>Pucciniales</taxon>
        <taxon>Sphaerophragmiaceae</taxon>
        <taxon>Austropuccinia</taxon>
    </lineage>
</organism>